<dbReference type="AlphaFoldDB" id="A0A126R162"/>
<evidence type="ECO:0000256" key="4">
    <source>
        <dbReference type="ARBA" id="ARBA00023315"/>
    </source>
</evidence>
<name>A0A126R162_METOL</name>
<dbReference type="Gene3D" id="3.40.630.30">
    <property type="match status" value="1"/>
</dbReference>
<evidence type="ECO:0000256" key="3">
    <source>
        <dbReference type="ARBA" id="ARBA00022679"/>
    </source>
</evidence>
<comment type="similarity">
    <text evidence="1">Belongs to the acetyltransferase family. RimI subfamily.</text>
</comment>
<dbReference type="STRING" id="294671.YLM1_1260"/>
<keyword evidence="8" id="KW-1185">Reference proteome</keyword>
<dbReference type="InterPro" id="IPR000182">
    <property type="entry name" value="GNAT_dom"/>
</dbReference>
<organism evidence="6 8">
    <name type="scientific">Methanobrevibacter olleyae</name>
    <dbReference type="NCBI Taxonomy" id="294671"/>
    <lineage>
        <taxon>Archaea</taxon>
        <taxon>Methanobacteriati</taxon>
        <taxon>Methanobacteriota</taxon>
        <taxon>Methanomada group</taxon>
        <taxon>Methanobacteria</taxon>
        <taxon>Methanobacteriales</taxon>
        <taxon>Methanobacteriaceae</taxon>
        <taxon>Methanobrevibacter</taxon>
    </lineage>
</organism>
<dbReference type="NCBIfam" id="TIGR01575">
    <property type="entry name" value="rimI"/>
    <property type="match status" value="1"/>
</dbReference>
<proteinExistence type="inferred from homology"/>
<dbReference type="GeneID" id="28489566"/>
<evidence type="ECO:0000256" key="1">
    <source>
        <dbReference type="ARBA" id="ARBA00005395"/>
    </source>
</evidence>
<reference evidence="6 8" key="1">
    <citation type="journal article" date="2016" name="Genome Announc.">
        <title>Draft Genome Sequence of the Rumen Methanogen Methanobrevibacter olleyae YLM1.</title>
        <authorList>
            <person name="Kelly W.J."/>
            <person name="Li D."/>
            <person name="Lambie S.C."/>
            <person name="Cox F."/>
            <person name="Attwood G.T."/>
            <person name="Altermann E."/>
            <person name="Leahy S.C."/>
        </authorList>
    </citation>
    <scope>NUCLEOTIDE SEQUENCE [LARGE SCALE GENOMIC DNA]</scope>
    <source>
        <strain evidence="6 8">YLM1</strain>
    </source>
</reference>
<evidence type="ECO:0000259" key="5">
    <source>
        <dbReference type="PROSITE" id="PS51186"/>
    </source>
</evidence>
<keyword evidence="4" id="KW-0012">Acyltransferase</keyword>
<evidence type="ECO:0000313" key="6">
    <source>
        <dbReference type="EMBL" id="AMK15817.1"/>
    </source>
</evidence>
<keyword evidence="2" id="KW-0963">Cytoplasm</keyword>
<dbReference type="Proteomes" id="UP000183442">
    <property type="component" value="Unassembled WGS sequence"/>
</dbReference>
<evidence type="ECO:0000313" key="8">
    <source>
        <dbReference type="Proteomes" id="UP000066376"/>
    </source>
</evidence>
<dbReference type="GO" id="GO:0008080">
    <property type="term" value="F:N-acetyltransferase activity"/>
    <property type="evidence" value="ECO:0007669"/>
    <property type="project" value="InterPro"/>
</dbReference>
<evidence type="ECO:0000256" key="2">
    <source>
        <dbReference type="ARBA" id="ARBA00022490"/>
    </source>
</evidence>
<evidence type="ECO:0000313" key="7">
    <source>
        <dbReference type="EMBL" id="SFL19827.1"/>
    </source>
</evidence>
<accession>A0A126R162</accession>
<reference evidence="7" key="3">
    <citation type="submission" date="2016-10" db="EMBL/GenBank/DDBJ databases">
        <authorList>
            <person name="de Groot N.N."/>
        </authorList>
    </citation>
    <scope>NUCLEOTIDE SEQUENCE [LARGE SCALE GENOMIC DNA]</scope>
    <source>
        <strain evidence="7">DSM 16632</strain>
    </source>
</reference>
<dbReference type="EMBL" id="CP014265">
    <property type="protein sequence ID" value="AMK15817.1"/>
    <property type="molecule type" value="Genomic_DNA"/>
</dbReference>
<dbReference type="EMBL" id="FOTL01000002">
    <property type="protein sequence ID" value="SFL19827.1"/>
    <property type="molecule type" value="Genomic_DNA"/>
</dbReference>
<dbReference type="Pfam" id="PF00583">
    <property type="entry name" value="Acetyltransf_1"/>
    <property type="match status" value="1"/>
</dbReference>
<dbReference type="InterPro" id="IPR016181">
    <property type="entry name" value="Acyl_CoA_acyltransferase"/>
</dbReference>
<dbReference type="InterPro" id="IPR050680">
    <property type="entry name" value="YpeA/RimI_acetyltransf"/>
</dbReference>
<dbReference type="SUPFAM" id="SSF55729">
    <property type="entry name" value="Acyl-CoA N-acyltransferases (Nat)"/>
    <property type="match status" value="1"/>
</dbReference>
<dbReference type="PANTHER" id="PTHR43420:SF12">
    <property type="entry name" value="N-ACETYLTRANSFERASE DOMAIN-CONTAINING PROTEIN"/>
    <property type="match status" value="1"/>
</dbReference>
<dbReference type="PATRIC" id="fig|294671.3.peg.1317"/>
<feature type="domain" description="N-acetyltransferase" evidence="5">
    <location>
        <begin position="1"/>
        <end position="144"/>
    </location>
</feature>
<dbReference type="PANTHER" id="PTHR43420">
    <property type="entry name" value="ACETYLTRANSFERASE"/>
    <property type="match status" value="1"/>
</dbReference>
<protein>
    <submittedName>
        <fullName evidence="7">Ribosomal-protein-alanine N-acetyltransferase</fullName>
    </submittedName>
    <submittedName>
        <fullName evidence="6">Ribosomal-protein-alanine acetyltransferase RimI</fullName>
    </submittedName>
</protein>
<evidence type="ECO:0000313" key="9">
    <source>
        <dbReference type="Proteomes" id="UP000183442"/>
    </source>
</evidence>
<dbReference type="KEGG" id="mol:YLM1_1260"/>
<sequence length="148" mass="17197">MFIREFTPSDLERVYQIEVESFSNPYEVAILQQLFEIGAGFLVAVENGEVVAYIIFWVKEEGLGHIIALAVDKKFRGQHIATRLLMMAMNIFKTCDIHRITLEVKSHNDVAVSFYQKFGFTIDRKVPRYYEDGSDAYVMFFNTDKIHN</sequence>
<dbReference type="CDD" id="cd04301">
    <property type="entry name" value="NAT_SF"/>
    <property type="match status" value="1"/>
</dbReference>
<reference evidence="9" key="4">
    <citation type="submission" date="2016-10" db="EMBL/GenBank/DDBJ databases">
        <authorList>
            <person name="Varghese N."/>
        </authorList>
    </citation>
    <scope>NUCLEOTIDE SEQUENCE [LARGE SCALE GENOMIC DNA]</scope>
    <source>
        <strain evidence="9">DSM 16632</strain>
    </source>
</reference>
<dbReference type="PROSITE" id="PS51186">
    <property type="entry name" value="GNAT"/>
    <property type="match status" value="1"/>
</dbReference>
<dbReference type="InterPro" id="IPR006464">
    <property type="entry name" value="AcTrfase_RimI/Ard1"/>
</dbReference>
<dbReference type="OrthoDB" id="43754at2157"/>
<reference evidence="8" key="2">
    <citation type="submission" date="2016-02" db="EMBL/GenBank/DDBJ databases">
        <title>The draft genome sequence of the rumen methanogen Methanobrevibacter olleyae YLM1.</title>
        <authorList>
            <consortium name="New Zealand Agricultural Greenhouse Gas Research Centre/Pastoral Greenhouse Gas Research Consortium"/>
            <person name="Kelly W.J."/>
            <person name="Li D."/>
            <person name="Lambie S.C."/>
            <person name="Attwood G.T."/>
            <person name="Altermann E."/>
            <person name="Leahy S.C."/>
        </authorList>
    </citation>
    <scope>NUCLEOTIDE SEQUENCE [LARGE SCALE GENOMIC DNA]</scope>
    <source>
        <strain evidence="8">YLM1</strain>
    </source>
</reference>
<gene>
    <name evidence="7" type="ORF">SAMN02910297_00185</name>
    <name evidence="6" type="ORF">YLM1_1260</name>
</gene>
<dbReference type="Proteomes" id="UP000066376">
    <property type="component" value="Chromosome"/>
</dbReference>
<keyword evidence="3 6" id="KW-0808">Transferase</keyword>
<dbReference type="RefSeq" id="WP_067147383.1">
    <property type="nucleotide sequence ID" value="NZ_CP014265.1"/>
</dbReference>